<dbReference type="Proteomes" id="UP000677244">
    <property type="component" value="Unassembled WGS sequence"/>
</dbReference>
<accession>A0ABS3Z233</accession>
<dbReference type="InterPro" id="IPR009057">
    <property type="entry name" value="Homeodomain-like_sf"/>
</dbReference>
<sequence>MSNSQDLKDPFREEILNGARDLFQRFGFKKTTMEDIARQVGKSKSALYYYYKTKEEIFEAVVLNDIVASQTTVAEAVKKEGSATSRFRILVTTLLEDVKQKANKFGIFKADLYENHFLFDSIIKKRDSFIEDLLKDILILGISQHEVKVMSTAEMSLWATMINVTLKATASKIFLEENFQLSPTQLTFIADTFFNGVKA</sequence>
<evidence type="ECO:0000256" key="2">
    <source>
        <dbReference type="ARBA" id="ARBA00023125"/>
    </source>
</evidence>
<dbReference type="Pfam" id="PF00440">
    <property type="entry name" value="TetR_N"/>
    <property type="match status" value="1"/>
</dbReference>
<evidence type="ECO:0000259" key="5">
    <source>
        <dbReference type="PROSITE" id="PS50977"/>
    </source>
</evidence>
<dbReference type="Gene3D" id="1.10.357.10">
    <property type="entry name" value="Tetracycline Repressor, domain 2"/>
    <property type="match status" value="1"/>
</dbReference>
<proteinExistence type="predicted"/>
<protein>
    <submittedName>
        <fullName evidence="6">TetR/AcrR family transcriptional regulator</fullName>
    </submittedName>
</protein>
<dbReference type="PRINTS" id="PR00455">
    <property type="entry name" value="HTHTETR"/>
</dbReference>
<name>A0ABS3Z233_9BACT</name>
<dbReference type="PANTHER" id="PTHR30055">
    <property type="entry name" value="HTH-TYPE TRANSCRIPTIONAL REGULATOR RUTR"/>
    <property type="match status" value="1"/>
</dbReference>
<dbReference type="SUPFAM" id="SSF46689">
    <property type="entry name" value="Homeodomain-like"/>
    <property type="match status" value="1"/>
</dbReference>
<comment type="caution">
    <text evidence="6">The sequence shown here is derived from an EMBL/GenBank/DDBJ whole genome shotgun (WGS) entry which is preliminary data.</text>
</comment>
<keyword evidence="3" id="KW-0804">Transcription</keyword>
<feature type="DNA-binding region" description="H-T-H motif" evidence="4">
    <location>
        <begin position="32"/>
        <end position="51"/>
    </location>
</feature>
<evidence type="ECO:0000256" key="4">
    <source>
        <dbReference type="PROSITE-ProRule" id="PRU00335"/>
    </source>
</evidence>
<dbReference type="EMBL" id="JAGHKO010000011">
    <property type="protein sequence ID" value="MBO9204227.1"/>
    <property type="molecule type" value="Genomic_DNA"/>
</dbReference>
<reference evidence="6 7" key="1">
    <citation type="submission" date="2021-03" db="EMBL/GenBank/DDBJ databases">
        <title>Assistant Professor.</title>
        <authorList>
            <person name="Huq M.A."/>
        </authorList>
    </citation>
    <scope>NUCLEOTIDE SEQUENCE [LARGE SCALE GENOMIC DNA]</scope>
    <source>
        <strain evidence="6 7">MAH-29</strain>
    </source>
</reference>
<organism evidence="6 7">
    <name type="scientific">Niastella soli</name>
    <dbReference type="NCBI Taxonomy" id="2821487"/>
    <lineage>
        <taxon>Bacteria</taxon>
        <taxon>Pseudomonadati</taxon>
        <taxon>Bacteroidota</taxon>
        <taxon>Chitinophagia</taxon>
        <taxon>Chitinophagales</taxon>
        <taxon>Chitinophagaceae</taxon>
        <taxon>Niastella</taxon>
    </lineage>
</organism>
<gene>
    <name evidence="6" type="ORF">J7I42_28325</name>
</gene>
<dbReference type="PROSITE" id="PS50977">
    <property type="entry name" value="HTH_TETR_2"/>
    <property type="match status" value="1"/>
</dbReference>
<feature type="domain" description="HTH tetR-type" evidence="5">
    <location>
        <begin position="9"/>
        <end position="69"/>
    </location>
</feature>
<evidence type="ECO:0000256" key="3">
    <source>
        <dbReference type="ARBA" id="ARBA00023163"/>
    </source>
</evidence>
<evidence type="ECO:0000313" key="7">
    <source>
        <dbReference type="Proteomes" id="UP000677244"/>
    </source>
</evidence>
<keyword evidence="1" id="KW-0805">Transcription regulation</keyword>
<dbReference type="RefSeq" id="WP_209142586.1">
    <property type="nucleotide sequence ID" value="NZ_JAGHKO010000011.1"/>
</dbReference>
<keyword evidence="7" id="KW-1185">Reference proteome</keyword>
<dbReference type="PANTHER" id="PTHR30055:SF234">
    <property type="entry name" value="HTH-TYPE TRANSCRIPTIONAL REGULATOR BETI"/>
    <property type="match status" value="1"/>
</dbReference>
<dbReference type="InterPro" id="IPR050109">
    <property type="entry name" value="HTH-type_TetR-like_transc_reg"/>
</dbReference>
<evidence type="ECO:0000313" key="6">
    <source>
        <dbReference type="EMBL" id="MBO9204227.1"/>
    </source>
</evidence>
<evidence type="ECO:0000256" key="1">
    <source>
        <dbReference type="ARBA" id="ARBA00023015"/>
    </source>
</evidence>
<dbReference type="Gene3D" id="1.10.10.60">
    <property type="entry name" value="Homeodomain-like"/>
    <property type="match status" value="1"/>
</dbReference>
<keyword evidence="2 4" id="KW-0238">DNA-binding</keyword>
<dbReference type="InterPro" id="IPR001647">
    <property type="entry name" value="HTH_TetR"/>
</dbReference>